<dbReference type="InterPro" id="IPR013324">
    <property type="entry name" value="RNA_pol_sigma_r3/r4-like"/>
</dbReference>
<evidence type="ECO:0000256" key="3">
    <source>
        <dbReference type="ARBA" id="ARBA00023082"/>
    </source>
</evidence>
<keyword evidence="3" id="KW-0731">Sigma factor</keyword>
<dbReference type="InterPro" id="IPR007627">
    <property type="entry name" value="RNA_pol_sigma70_r2"/>
</dbReference>
<reference evidence="8 9" key="1">
    <citation type="submission" date="2022-06" db="EMBL/GenBank/DDBJ databases">
        <title>Actinoplanes abujensis sp. nov., isolated from Nigerian arid soil.</title>
        <authorList>
            <person name="Ding P."/>
        </authorList>
    </citation>
    <scope>NUCLEOTIDE SEQUENCE [LARGE SCALE GENOMIC DNA]</scope>
    <source>
        <strain evidence="9">TRM88002</strain>
    </source>
</reference>
<feature type="domain" description="RNA polymerase sigma-70 region 2" evidence="5">
    <location>
        <begin position="8"/>
        <end position="72"/>
    </location>
</feature>
<evidence type="ECO:0000256" key="2">
    <source>
        <dbReference type="ARBA" id="ARBA00023015"/>
    </source>
</evidence>
<dbReference type="InterPro" id="IPR013249">
    <property type="entry name" value="RNA_pol_sigma70_r4_t2"/>
</dbReference>
<evidence type="ECO:0000313" key="9">
    <source>
        <dbReference type="Proteomes" id="UP001523216"/>
    </source>
</evidence>
<comment type="similarity">
    <text evidence="1">Belongs to the sigma-70 factor family. ECF subfamily.</text>
</comment>
<dbReference type="InterPro" id="IPR046531">
    <property type="entry name" value="DUF6596"/>
</dbReference>
<dbReference type="PANTHER" id="PTHR47756">
    <property type="entry name" value="BLL6612 PROTEIN-RELATED"/>
    <property type="match status" value="1"/>
</dbReference>
<evidence type="ECO:0000256" key="4">
    <source>
        <dbReference type="ARBA" id="ARBA00023163"/>
    </source>
</evidence>
<comment type="caution">
    <text evidence="8">The sequence shown here is derived from an EMBL/GenBank/DDBJ whole genome shotgun (WGS) entry which is preliminary data.</text>
</comment>
<dbReference type="InterPro" id="IPR036388">
    <property type="entry name" value="WH-like_DNA-bd_sf"/>
</dbReference>
<evidence type="ECO:0000256" key="1">
    <source>
        <dbReference type="ARBA" id="ARBA00010641"/>
    </source>
</evidence>
<sequence>MSAVEAAFREHRGPLLATLVAELRSFDLAEDALQDAFAAATSQWPGEGVPQRPAAWLLSVARRRAVDRRRRDETLLRYLPRLITPEAALSTREAEDDSVQLLFACCHPALALEARVALTLRFVAGLTVPEIARLFLVNEPAMAARITRAKQKIRAAGIPLGVPSPDDLPVRAEGVLAVLYLLFTEGYRSHRHELAAEAIRICRLMPPAPETTALLALMLLQHSRRHARLSDGHIVLLPDQDRGRWDDRDIVEALTLLDAPAPVGPYRLQARIAAHHAVARQAADTDWPAIAALYARLEDLTGSPVVRLNRAVAVAEAEGPAAALDLLDVDLPGNHHLPAARAEMLLRLGRTAAATEQFDIALALALTDTERDHLRRRRESAPGTGTG</sequence>
<feature type="domain" description="RNA polymerase sigma factor 70 region 4 type 2" evidence="6">
    <location>
        <begin position="103"/>
        <end position="153"/>
    </location>
</feature>
<protein>
    <submittedName>
        <fullName evidence="8">RNA polymerase subunit sigma-24</fullName>
    </submittedName>
</protein>
<dbReference type="Gene3D" id="1.10.1740.10">
    <property type="match status" value="1"/>
</dbReference>
<dbReference type="EMBL" id="JAMQOL010000030">
    <property type="protein sequence ID" value="MCM4080291.1"/>
    <property type="molecule type" value="Genomic_DNA"/>
</dbReference>
<organism evidence="8 9">
    <name type="scientific">Paractinoplanes hotanensis</name>
    <dbReference type="NCBI Taxonomy" id="2906497"/>
    <lineage>
        <taxon>Bacteria</taxon>
        <taxon>Bacillati</taxon>
        <taxon>Actinomycetota</taxon>
        <taxon>Actinomycetes</taxon>
        <taxon>Micromonosporales</taxon>
        <taxon>Micromonosporaceae</taxon>
        <taxon>Paractinoplanes</taxon>
    </lineage>
</organism>
<keyword evidence="9" id="KW-1185">Reference proteome</keyword>
<accession>A0ABT0Y2R7</accession>
<name>A0ABT0Y2R7_9ACTN</name>
<dbReference type="InterPro" id="IPR013325">
    <property type="entry name" value="RNA_pol_sigma_r2"/>
</dbReference>
<proteinExistence type="inferred from homology"/>
<evidence type="ECO:0000259" key="5">
    <source>
        <dbReference type="Pfam" id="PF04542"/>
    </source>
</evidence>
<dbReference type="Proteomes" id="UP001523216">
    <property type="component" value="Unassembled WGS sequence"/>
</dbReference>
<dbReference type="Pfam" id="PF04542">
    <property type="entry name" value="Sigma70_r2"/>
    <property type="match status" value="1"/>
</dbReference>
<keyword evidence="2" id="KW-0805">Transcription regulation</keyword>
<keyword evidence="4" id="KW-0804">Transcription</keyword>
<dbReference type="Gene3D" id="1.10.10.10">
    <property type="entry name" value="Winged helix-like DNA-binding domain superfamily/Winged helix DNA-binding domain"/>
    <property type="match status" value="1"/>
</dbReference>
<evidence type="ECO:0000259" key="6">
    <source>
        <dbReference type="Pfam" id="PF08281"/>
    </source>
</evidence>
<dbReference type="RefSeq" id="WP_251800088.1">
    <property type="nucleotide sequence ID" value="NZ_JAMQOL010000030.1"/>
</dbReference>
<evidence type="ECO:0000313" key="8">
    <source>
        <dbReference type="EMBL" id="MCM4080291.1"/>
    </source>
</evidence>
<gene>
    <name evidence="8" type="ORF">LXN57_22170</name>
</gene>
<dbReference type="Pfam" id="PF20239">
    <property type="entry name" value="DUF6596"/>
    <property type="match status" value="1"/>
</dbReference>
<dbReference type="PANTHER" id="PTHR47756:SF2">
    <property type="entry name" value="BLL6612 PROTEIN"/>
    <property type="match status" value="1"/>
</dbReference>
<dbReference type="Pfam" id="PF08281">
    <property type="entry name" value="Sigma70_r4_2"/>
    <property type="match status" value="1"/>
</dbReference>
<dbReference type="SUPFAM" id="SSF88659">
    <property type="entry name" value="Sigma3 and sigma4 domains of RNA polymerase sigma factors"/>
    <property type="match status" value="1"/>
</dbReference>
<dbReference type="SUPFAM" id="SSF88946">
    <property type="entry name" value="Sigma2 domain of RNA polymerase sigma factors"/>
    <property type="match status" value="1"/>
</dbReference>
<feature type="domain" description="DUF6596" evidence="7">
    <location>
        <begin position="171"/>
        <end position="258"/>
    </location>
</feature>
<evidence type="ECO:0000259" key="7">
    <source>
        <dbReference type="Pfam" id="PF20239"/>
    </source>
</evidence>